<evidence type="ECO:0000256" key="5">
    <source>
        <dbReference type="ARBA" id="ARBA00022771"/>
    </source>
</evidence>
<dbReference type="InterPro" id="IPR017907">
    <property type="entry name" value="Znf_RING_CS"/>
</dbReference>
<evidence type="ECO:0000256" key="7">
    <source>
        <dbReference type="ARBA" id="ARBA00022833"/>
    </source>
</evidence>
<keyword evidence="6" id="KW-0378">Hydrolase</keyword>
<dbReference type="GO" id="GO:0005634">
    <property type="term" value="C:nucleus"/>
    <property type="evidence" value="ECO:0007669"/>
    <property type="project" value="TreeGrafter"/>
</dbReference>
<keyword evidence="2" id="KW-0808">Transferase</keyword>
<dbReference type="InterPro" id="IPR014001">
    <property type="entry name" value="Helicase_ATP-bd"/>
</dbReference>
<dbReference type="InterPro" id="IPR038718">
    <property type="entry name" value="SNF2-like_sf"/>
</dbReference>
<dbReference type="Pfam" id="PF00176">
    <property type="entry name" value="SNF2-rel_dom"/>
    <property type="match status" value="1"/>
</dbReference>
<dbReference type="InterPro" id="IPR029063">
    <property type="entry name" value="SAM-dependent_MTases_sf"/>
</dbReference>
<dbReference type="EMBL" id="JAJTJA010000001">
    <property type="protein sequence ID" value="KAH8704773.1"/>
    <property type="molecule type" value="Genomic_DNA"/>
</dbReference>
<dbReference type="GO" id="GO:0005524">
    <property type="term" value="F:ATP binding"/>
    <property type="evidence" value="ECO:0007669"/>
    <property type="project" value="UniProtKB-KW"/>
</dbReference>
<dbReference type="SUPFAM" id="SSF52540">
    <property type="entry name" value="P-loop containing nucleoside triphosphate hydrolases"/>
    <property type="match status" value="2"/>
</dbReference>
<comment type="caution">
    <text evidence="11">The sequence shown here is derived from an EMBL/GenBank/DDBJ whole genome shotgun (WGS) entry which is preliminary data.</text>
</comment>
<dbReference type="Proteomes" id="UP001201262">
    <property type="component" value="Unassembled WGS sequence"/>
</dbReference>
<dbReference type="CDD" id="cd18793">
    <property type="entry name" value="SF2_C_SNF"/>
    <property type="match status" value="1"/>
</dbReference>
<dbReference type="Pfam" id="PF00271">
    <property type="entry name" value="Helicase_C"/>
    <property type="match status" value="1"/>
</dbReference>
<gene>
    <name evidence="11" type="ORF">BGW36DRAFT_286103</name>
</gene>
<dbReference type="PANTHER" id="PTHR45626:SF26">
    <property type="entry name" value="FAMILY HELICASE, PUTATIVE (AFU_ORTHOLOGUE AFUA_2G09120)-RELATED"/>
    <property type="match status" value="1"/>
</dbReference>
<keyword evidence="4" id="KW-0547">Nucleotide-binding</keyword>
<dbReference type="GO" id="GO:0008270">
    <property type="term" value="F:zinc ion binding"/>
    <property type="evidence" value="ECO:0007669"/>
    <property type="project" value="UniProtKB-KW"/>
</dbReference>
<dbReference type="GO" id="GO:0016787">
    <property type="term" value="F:hydrolase activity"/>
    <property type="evidence" value="ECO:0007669"/>
    <property type="project" value="UniProtKB-KW"/>
</dbReference>
<evidence type="ECO:0000256" key="8">
    <source>
        <dbReference type="ARBA" id="ARBA00022840"/>
    </source>
</evidence>
<feature type="domain" description="Helicase ATP-binding" evidence="10">
    <location>
        <begin position="1164"/>
        <end position="1548"/>
    </location>
</feature>
<evidence type="ECO:0000313" key="11">
    <source>
        <dbReference type="EMBL" id="KAH8704773.1"/>
    </source>
</evidence>
<evidence type="ECO:0000256" key="4">
    <source>
        <dbReference type="ARBA" id="ARBA00022741"/>
    </source>
</evidence>
<dbReference type="GO" id="GO:0004386">
    <property type="term" value="F:helicase activity"/>
    <property type="evidence" value="ECO:0007669"/>
    <property type="project" value="UniProtKB-KW"/>
</dbReference>
<dbReference type="PROSITE" id="PS00518">
    <property type="entry name" value="ZF_RING_1"/>
    <property type="match status" value="1"/>
</dbReference>
<evidence type="ECO:0000256" key="9">
    <source>
        <dbReference type="SAM" id="MobiDB-lite"/>
    </source>
</evidence>
<dbReference type="InterPro" id="IPR000330">
    <property type="entry name" value="SNF2_N"/>
</dbReference>
<dbReference type="SUPFAM" id="SSF53335">
    <property type="entry name" value="S-adenosyl-L-methionine-dependent methyltransferases"/>
    <property type="match status" value="1"/>
</dbReference>
<feature type="compositionally biased region" description="Basic and acidic residues" evidence="9">
    <location>
        <begin position="1768"/>
        <end position="1786"/>
    </location>
</feature>
<dbReference type="InterPro" id="IPR049730">
    <property type="entry name" value="SNF2/RAD54-like_C"/>
</dbReference>
<dbReference type="SMART" id="SM00487">
    <property type="entry name" value="DEXDc"/>
    <property type="match status" value="1"/>
</dbReference>
<feature type="compositionally biased region" description="Low complexity" evidence="9">
    <location>
        <begin position="26"/>
        <end position="38"/>
    </location>
</feature>
<evidence type="ECO:0000256" key="3">
    <source>
        <dbReference type="ARBA" id="ARBA00022723"/>
    </source>
</evidence>
<dbReference type="PANTHER" id="PTHR45626">
    <property type="entry name" value="TRANSCRIPTION TERMINATION FACTOR 2-RELATED"/>
    <property type="match status" value="1"/>
</dbReference>
<dbReference type="InterPro" id="IPR050628">
    <property type="entry name" value="SNF2_RAD54_helicase_TF"/>
</dbReference>
<keyword evidence="3" id="KW-0479">Metal-binding</keyword>
<dbReference type="GO" id="GO:0032259">
    <property type="term" value="P:methylation"/>
    <property type="evidence" value="ECO:0007669"/>
    <property type="project" value="UniProtKB-KW"/>
</dbReference>
<feature type="region of interest" description="Disordered" evidence="9">
    <location>
        <begin position="1758"/>
        <end position="1788"/>
    </location>
</feature>
<keyword evidence="12" id="KW-1185">Reference proteome</keyword>
<evidence type="ECO:0000313" key="12">
    <source>
        <dbReference type="Proteomes" id="UP001201262"/>
    </source>
</evidence>
<dbReference type="InterPro" id="IPR027417">
    <property type="entry name" value="P-loop_NTPase"/>
</dbReference>
<name>A0AAD4Q5P7_9EURO</name>
<dbReference type="GO" id="GO:0008094">
    <property type="term" value="F:ATP-dependent activity, acting on DNA"/>
    <property type="evidence" value="ECO:0007669"/>
    <property type="project" value="TreeGrafter"/>
</dbReference>
<reference evidence="11" key="1">
    <citation type="submission" date="2021-12" db="EMBL/GenBank/DDBJ databases">
        <title>Convergent genome expansion in fungi linked to evolution of root-endophyte symbiosis.</title>
        <authorList>
            <consortium name="DOE Joint Genome Institute"/>
            <person name="Ke Y.-H."/>
            <person name="Bonito G."/>
            <person name="Liao H.-L."/>
            <person name="Looney B."/>
            <person name="Rojas-Flechas A."/>
            <person name="Nash J."/>
            <person name="Hameed K."/>
            <person name="Schadt C."/>
            <person name="Martin F."/>
            <person name="Crous P.W."/>
            <person name="Miettinen O."/>
            <person name="Magnuson J.K."/>
            <person name="Labbe J."/>
            <person name="Jacobson D."/>
            <person name="Doktycz M.J."/>
            <person name="Veneault-Fourrey C."/>
            <person name="Kuo A."/>
            <person name="Mondo S."/>
            <person name="Calhoun S."/>
            <person name="Riley R."/>
            <person name="Ohm R."/>
            <person name="LaButti K."/>
            <person name="Andreopoulos B."/>
            <person name="Pangilinan J."/>
            <person name="Nolan M."/>
            <person name="Tritt A."/>
            <person name="Clum A."/>
            <person name="Lipzen A."/>
            <person name="Daum C."/>
            <person name="Barry K."/>
            <person name="Grigoriev I.V."/>
            <person name="Vilgalys R."/>
        </authorList>
    </citation>
    <scope>NUCLEOTIDE SEQUENCE</scope>
    <source>
        <strain evidence="11">PMI_201</strain>
    </source>
</reference>
<keyword evidence="1" id="KW-0489">Methyltransferase</keyword>
<proteinExistence type="predicted"/>
<feature type="region of interest" description="Disordered" evidence="9">
    <location>
        <begin position="1413"/>
        <end position="1440"/>
    </location>
</feature>
<evidence type="ECO:0000259" key="10">
    <source>
        <dbReference type="SMART" id="SM00487"/>
    </source>
</evidence>
<dbReference type="RefSeq" id="XP_046077394.1">
    <property type="nucleotide sequence ID" value="XM_046210384.1"/>
</dbReference>
<dbReference type="InterPro" id="IPR001525">
    <property type="entry name" value="C5_MeTfrase"/>
</dbReference>
<dbReference type="Gene3D" id="3.40.50.150">
    <property type="entry name" value="Vaccinia Virus protein VP39"/>
    <property type="match status" value="1"/>
</dbReference>
<dbReference type="Gene3D" id="3.40.50.300">
    <property type="entry name" value="P-loop containing nucleotide triphosphate hydrolases"/>
    <property type="match status" value="1"/>
</dbReference>
<organism evidence="11 12">
    <name type="scientific">Talaromyces proteolyticus</name>
    <dbReference type="NCBI Taxonomy" id="1131652"/>
    <lineage>
        <taxon>Eukaryota</taxon>
        <taxon>Fungi</taxon>
        <taxon>Dikarya</taxon>
        <taxon>Ascomycota</taxon>
        <taxon>Pezizomycotina</taxon>
        <taxon>Eurotiomycetes</taxon>
        <taxon>Eurotiomycetidae</taxon>
        <taxon>Eurotiales</taxon>
        <taxon>Trichocomaceae</taxon>
        <taxon>Talaromyces</taxon>
        <taxon>Talaromyces sect. Bacilispori</taxon>
    </lineage>
</organism>
<protein>
    <submittedName>
        <fullName evidence="11">SNF2 family helicase</fullName>
    </submittedName>
</protein>
<dbReference type="InterPro" id="IPR001650">
    <property type="entry name" value="Helicase_C-like"/>
</dbReference>
<evidence type="ECO:0000256" key="1">
    <source>
        <dbReference type="ARBA" id="ARBA00022603"/>
    </source>
</evidence>
<keyword evidence="8" id="KW-0067">ATP-binding</keyword>
<evidence type="ECO:0000256" key="2">
    <source>
        <dbReference type="ARBA" id="ARBA00022679"/>
    </source>
</evidence>
<keyword evidence="7" id="KW-0862">Zinc</keyword>
<dbReference type="GeneID" id="70240671"/>
<dbReference type="Pfam" id="PF00145">
    <property type="entry name" value="DNA_methylase"/>
    <property type="match status" value="1"/>
</dbReference>
<evidence type="ECO:0000256" key="6">
    <source>
        <dbReference type="ARBA" id="ARBA00022801"/>
    </source>
</evidence>
<accession>A0AAD4Q5P7</accession>
<keyword evidence="5" id="KW-0863">Zinc-finger</keyword>
<feature type="region of interest" description="Disordered" evidence="9">
    <location>
        <begin position="1"/>
        <end position="84"/>
    </location>
</feature>
<dbReference type="Gene3D" id="3.40.50.10810">
    <property type="entry name" value="Tandem AAA-ATPase domain"/>
    <property type="match status" value="1"/>
</dbReference>
<feature type="compositionally biased region" description="Basic residues" evidence="9">
    <location>
        <begin position="1"/>
        <end position="20"/>
    </location>
</feature>
<keyword evidence="11" id="KW-0347">Helicase</keyword>
<dbReference type="GO" id="GO:0008168">
    <property type="term" value="F:methyltransferase activity"/>
    <property type="evidence" value="ECO:0007669"/>
    <property type="project" value="UniProtKB-KW"/>
</dbReference>
<dbReference type="GO" id="GO:0006281">
    <property type="term" value="P:DNA repair"/>
    <property type="evidence" value="ECO:0007669"/>
    <property type="project" value="TreeGrafter"/>
</dbReference>
<sequence>MAGATARRKVALRSSTKRKAPYSGFSSESQLEISASSARDNVYTANADKDDDSDRVAPRKRTKVGKDSTSSGSKASQRLKSVEEEIPESQYTEIEYVNQLRKNFTHKNGLAGDLPPLHDLDEIFKHITMKAVDNKIQYFIDCLRGRKLRVATMCSGTESPILALEMVISQLKKMGARSFEFKHLFSAEIVEFKQAYIERNFHPPILFKDVKELHQKEAHTAYGAKCEVPSKPDLLVAGFSCVDYSNLNNWRKTFGQRGESDDTLRAILAYCEVHRPRIAVLENLGSAPWPQIGQAFNRIGYLFRSMKVDTKDFYLPQTRERGYALCIQMSLVGNEKQLLDEWASMFMSFKRRASSPFTDFIEPDDDVIEKRKLERIRRPEPKTSANWSLYKIRHADVRRDTTFGNGKPITHWQDGGKCQPATWMDRPWFFSQVERVWDTIDVNHLRTLVNEGYDNSCKVRCIDISQGIDRDTDNRPMGIIGCITPCGMLYNTARGGLIQGRELLALQGMPLSRLSLTRETQAQIQDLAGNAMSTTVVASAMLSALIVLRSVFMILQPDESSLAIEQQRNENLQIPSLTNSYLLTSRTFEAQENFSNKFLRLAGLTASLCSCEGPDGVGNYGFYQCLDCKETACSACVVNPVHNYKPIPISQLKLRIKPIQFRDMLSWTLPAIFILPELLRNDYRRMLVSCASNQDCNIRKVGRQLLDAAYFALQDKCKFKCIKRSCTWKVIYDGCRTLVHLMIDHRGFHGVIWAKPSPEEPCRSYIREVLRHPIAKFNQNDDWKISVPLSVKEKIIRIRGSGKLIPSYNTVCGLSGQELDQKVWSHIIVEAGDEAMEDLQMDIRGRYERIPNCGGALQSLHRRVDSPNERTLFFFLDQRRLGPSQLDSWVFSTDIRRKTDDLQRDVIFQLDNKWTYQELLSSPLCLVLGSHRPWVSAGKHSIQGCDSQVGIKSRLLHSDIEMDLKSSSCYDCYVPLMAVGANIFPGASAPWKQSLDWSVVEMSNYEEMSNFAWLWARFMNWSPRTNWGVVKNARFEICQRCSPQKPKMAWTVIRGKERPIEDPVDCARCERDYKLRPQPFRLFSKMEPPKEPHGNTNGHICIGLNVKTLLQRACKAIAHRREVNTPTEFYWRLTHNDASDIIRPVSFRVLNNNGDPEARQPPNFKIQLRQDQLRSLQWVLRRESDDMEAFPEEEVEEAILKPLNWRAEAKVVVYRKTRGGILADQVGFGKTAVILGLKDFQHEKDVVEGREPCENAIPLHATCIVVPEILFEQWRDEIGRFLGWRYNVLGISNTKTMSSLKTRDFEKADIVLVSWTVFTSAPYFKRLEEIAGGPSPPKAKNVRIFEAWFDDVLSSIEAQVQTLQTDGSEAYLEAIRQKRDSIWGTDAYNRYLPSRRLRGRAIIRAVTDEPLASPSIEGAHSSNVPITEKDSNDKSSSADPMREYRKNFGVADDGRTPLSDIKGTVLHMYRFQRLIVDEFTYLNPDLHALLATLKARSRWILSGTPPIRGFAAAEGMSGLINVFLGRVGDEDYEKSKYKRSESENFHFFKDVTSEGWHIRRSSLGQKFIDFFMRQNYPNIPLIKWEAHYEAVTLSAVERILYLELKLYFESYNPQARMEKKEKYSHDQRGRITEIVKTCKTPEECLVKRCSGYDDFPEWSSASEAITTVQKLIKHRQNEVNQVVADISTLLNALSWLYHQLEQDDSRFDALTASVASNDYGDKDISTQAHWMIVEAMTSYNKDGWRDFWLAPGPLPTIEAGSMSDSEPNTEKEDHENDDEGYHEYRSGKQKLKKKKKILDKKERLAPLPEGKADLEKGLREWTNKVRVNILAWVERSRSLRFSQSAYAFQNGNGVVQCDGCGVIYQKTSSNEHNVLGKCGHVVCTECLQKTQKDMKCSIKGCRAAADKKYAIPGSYFCMSQLVHRPVPPGGSKIRALLGLLKNNDNIPEGDQVILFIQFKEDETLIKDAFDAQKISYVHVGTQRARNKIQQFSALNKRVAILQLGTENAAGLNLQSANHVIFFGTFAATNLYEYQSAMTQASGRVIRFGQQKEVHIWHLFTLNTIEVGILQMQDGRTLVRRSNGGYELVPDGEVRSDDRKGFEVPAFEWK</sequence>
<feature type="compositionally biased region" description="Polar residues" evidence="9">
    <location>
        <begin position="67"/>
        <end position="79"/>
    </location>
</feature>